<keyword evidence="1" id="KW-1133">Transmembrane helix</keyword>
<sequence>MKISKKLVLCAALAIAAPIFAYADVGYEPSYDYSYGGYAPTYSYGGYSPSYSYGGYEPTYSYGGYEPTYSYGGYEPTYSYGGYEPSYSYGGYEPTYSYGGYEPTYSYGGYEPTYSYGGYEPTYSYGGYEPSYSYGGYEPIYDYGGYESVFSYGGYEPSYSYGGYEPTYSYGGYEPTYDYGTYEPTPSYNTYNNTYDVYDVYQTANTYAVAQVYQQGVGYTYTPTSYVASAGCGYNCGTTVSQQPFNFGCGSVCHQTPPPTPCCAQPPHQNPPCCAPQPSQPPVIINNPPAPSQPINIVNNNTNTNTNVNTNTNTAPVVPVVQAPVTYPVQYVYPTPTYYPPTYYPTPTYPTYQAQPYCTITISGNAYGNYGAYSNQLATISWSSSNATSAWISPNIGSVPTFGTRTVYPTGNTVYTMTVSGPGGTATCQTTAYYAPTYPTPYVSLTQIPYTGLDLGPIGTVLYWLSLLSFAAAGAYLLVYYKGGAMALASQMIGFASPKLTGAKAGRVFSKVENVVTKTAEKIDAVIEPVLSSLQNLPVKEGSSEISDSMTLVHSKDGEAPRIVITRN</sequence>
<comment type="caution">
    <text evidence="3">The sequence shown here is derived from an EMBL/GenBank/DDBJ whole genome shotgun (WGS) entry which is preliminary data.</text>
</comment>
<proteinExistence type="predicted"/>
<evidence type="ECO:0000313" key="4">
    <source>
        <dbReference type="Proteomes" id="UP000231192"/>
    </source>
</evidence>
<reference evidence="4" key="1">
    <citation type="submission" date="2017-09" db="EMBL/GenBank/DDBJ databases">
        <title>Depth-based differentiation of microbial function through sediment-hosted aquifers and enrichment of novel symbionts in the deep terrestrial subsurface.</title>
        <authorList>
            <person name="Probst A.J."/>
            <person name="Ladd B."/>
            <person name="Jarett J.K."/>
            <person name="Geller-Mcgrath D.E."/>
            <person name="Sieber C.M.K."/>
            <person name="Emerson J.B."/>
            <person name="Anantharaman K."/>
            <person name="Thomas B.C."/>
            <person name="Malmstrom R."/>
            <person name="Stieglmeier M."/>
            <person name="Klingl A."/>
            <person name="Woyke T."/>
            <person name="Ryan C.M."/>
            <person name="Banfield J.F."/>
        </authorList>
    </citation>
    <scope>NUCLEOTIDE SEQUENCE [LARGE SCALE GENOMIC DNA]</scope>
</reference>
<keyword evidence="2" id="KW-0732">Signal</keyword>
<name>A0A2H0UBJ8_9BACT</name>
<feature type="transmembrane region" description="Helical" evidence="1">
    <location>
        <begin position="461"/>
        <end position="481"/>
    </location>
</feature>
<feature type="signal peptide" evidence="2">
    <location>
        <begin position="1"/>
        <end position="23"/>
    </location>
</feature>
<protein>
    <recommendedName>
        <fullName evidence="5">Ig-like domain-containing protein</fullName>
    </recommendedName>
</protein>
<dbReference type="AlphaFoldDB" id="A0A2H0UBJ8"/>
<accession>A0A2H0UBJ8</accession>
<evidence type="ECO:0000256" key="1">
    <source>
        <dbReference type="SAM" id="Phobius"/>
    </source>
</evidence>
<feature type="chain" id="PRO_5013856842" description="Ig-like domain-containing protein" evidence="2">
    <location>
        <begin position="24"/>
        <end position="568"/>
    </location>
</feature>
<dbReference type="Proteomes" id="UP000231192">
    <property type="component" value="Unassembled WGS sequence"/>
</dbReference>
<dbReference type="EMBL" id="PFBK01000008">
    <property type="protein sequence ID" value="PIR83757.1"/>
    <property type="molecule type" value="Genomic_DNA"/>
</dbReference>
<keyword evidence="1" id="KW-0472">Membrane</keyword>
<gene>
    <name evidence="3" type="ORF">COU18_03740</name>
</gene>
<evidence type="ECO:0008006" key="5">
    <source>
        <dbReference type="Google" id="ProtNLM"/>
    </source>
</evidence>
<evidence type="ECO:0000313" key="3">
    <source>
        <dbReference type="EMBL" id="PIR83757.1"/>
    </source>
</evidence>
<organism evidence="3 4">
    <name type="scientific">Candidatus Kaiserbacteria bacterium CG10_big_fil_rev_8_21_14_0_10_51_14</name>
    <dbReference type="NCBI Taxonomy" id="1974610"/>
    <lineage>
        <taxon>Bacteria</taxon>
        <taxon>Candidatus Kaiseribacteriota</taxon>
    </lineage>
</organism>
<keyword evidence="1" id="KW-0812">Transmembrane</keyword>
<evidence type="ECO:0000256" key="2">
    <source>
        <dbReference type="SAM" id="SignalP"/>
    </source>
</evidence>